<dbReference type="InterPro" id="IPR041966">
    <property type="entry name" value="LOTUS-like"/>
</dbReference>
<feature type="compositionally biased region" description="Low complexity" evidence="11">
    <location>
        <begin position="608"/>
        <end position="619"/>
    </location>
</feature>
<evidence type="ECO:0000259" key="13">
    <source>
        <dbReference type="PROSITE" id="PS51644"/>
    </source>
</evidence>
<dbReference type="EMBL" id="JACTAM010000006">
    <property type="protein sequence ID" value="KAI2663143.1"/>
    <property type="molecule type" value="Genomic_DNA"/>
</dbReference>
<evidence type="ECO:0000256" key="1">
    <source>
        <dbReference type="ARBA" id="ARBA00004275"/>
    </source>
</evidence>
<keyword evidence="3" id="KW-0677">Repeat</keyword>
<feature type="compositionally biased region" description="Basic and acidic residues" evidence="11">
    <location>
        <begin position="1673"/>
        <end position="1693"/>
    </location>
</feature>
<feature type="region of interest" description="Disordered" evidence="11">
    <location>
        <begin position="79"/>
        <end position="104"/>
    </location>
</feature>
<feature type="region of interest" description="Disordered" evidence="11">
    <location>
        <begin position="122"/>
        <end position="163"/>
    </location>
</feature>
<keyword evidence="15" id="KW-1185">Reference proteome</keyword>
<dbReference type="InterPro" id="IPR021139">
    <property type="entry name" value="NYN"/>
</dbReference>
<dbReference type="Gene3D" id="3.30.420.610">
    <property type="entry name" value="LOTUS domain-like"/>
    <property type="match status" value="6"/>
</dbReference>
<feature type="domain" description="HTH OST-type" evidence="13">
    <location>
        <begin position="1424"/>
        <end position="1500"/>
    </location>
</feature>
<dbReference type="InterPro" id="IPR024768">
    <property type="entry name" value="Marf1"/>
</dbReference>
<evidence type="ECO:0000256" key="8">
    <source>
        <dbReference type="ARBA" id="ARBA00023254"/>
    </source>
</evidence>
<feature type="domain" description="HTH OST-type" evidence="13">
    <location>
        <begin position="1340"/>
        <end position="1413"/>
    </location>
</feature>
<organism evidence="14 15">
    <name type="scientific">Labeo rohita</name>
    <name type="common">Indian major carp</name>
    <name type="synonym">Cyprinus rohita</name>
    <dbReference type="NCBI Taxonomy" id="84645"/>
    <lineage>
        <taxon>Eukaryota</taxon>
        <taxon>Metazoa</taxon>
        <taxon>Chordata</taxon>
        <taxon>Craniata</taxon>
        <taxon>Vertebrata</taxon>
        <taxon>Euteleostomi</taxon>
        <taxon>Actinopterygii</taxon>
        <taxon>Neopterygii</taxon>
        <taxon>Teleostei</taxon>
        <taxon>Ostariophysi</taxon>
        <taxon>Cypriniformes</taxon>
        <taxon>Cyprinidae</taxon>
        <taxon>Labeoninae</taxon>
        <taxon>Labeonini</taxon>
        <taxon>Labeo</taxon>
    </lineage>
</organism>
<comment type="subcellular location">
    <subcellularLocation>
        <location evidence="1">Peroxisome</location>
    </subcellularLocation>
</comment>
<feature type="region of interest" description="Disordered" evidence="11">
    <location>
        <begin position="1673"/>
        <end position="1727"/>
    </location>
</feature>
<dbReference type="PANTHER" id="PTHR14379:SF3">
    <property type="entry name" value="MEIOSIS REGULATOR AND MRNA STABILITY FACTOR 1"/>
    <property type="match status" value="1"/>
</dbReference>
<feature type="region of interest" description="Disordered" evidence="11">
    <location>
        <begin position="1609"/>
        <end position="1630"/>
    </location>
</feature>
<dbReference type="CDD" id="cd09979">
    <property type="entry name" value="LOTUS_3_Limkain_b1"/>
    <property type="match status" value="1"/>
</dbReference>
<feature type="domain" description="RRM" evidence="12">
    <location>
        <begin position="523"/>
        <end position="596"/>
    </location>
</feature>
<keyword evidence="7" id="KW-0576">Peroxisome</keyword>
<keyword evidence="6" id="KW-0896">Oogenesis</keyword>
<proteinExistence type="predicted"/>
<dbReference type="PANTHER" id="PTHR14379">
    <property type="entry name" value="LIMKAIN B LKAP"/>
    <property type="match status" value="1"/>
</dbReference>
<accession>A0ABQ8MJU6</accession>
<evidence type="ECO:0000256" key="10">
    <source>
        <dbReference type="PROSITE-ProRule" id="PRU00176"/>
    </source>
</evidence>
<evidence type="ECO:0000313" key="14">
    <source>
        <dbReference type="EMBL" id="KAI2663143.1"/>
    </source>
</evidence>
<dbReference type="Pfam" id="PF19687">
    <property type="entry name" value="MARF1_LOTUS"/>
    <property type="match status" value="1"/>
</dbReference>
<feature type="region of interest" description="Disordered" evidence="11">
    <location>
        <begin position="825"/>
        <end position="846"/>
    </location>
</feature>
<evidence type="ECO:0000256" key="9">
    <source>
        <dbReference type="ARBA" id="ARBA00030116"/>
    </source>
</evidence>
<feature type="domain" description="HTH OST-type" evidence="13">
    <location>
        <begin position="1264"/>
        <end position="1338"/>
    </location>
</feature>
<dbReference type="Pfam" id="PF01936">
    <property type="entry name" value="NYN"/>
    <property type="match status" value="1"/>
</dbReference>
<evidence type="ECO:0000256" key="7">
    <source>
        <dbReference type="ARBA" id="ARBA00023140"/>
    </source>
</evidence>
<dbReference type="PROSITE" id="PS50102">
    <property type="entry name" value="RRM"/>
    <property type="match status" value="1"/>
</dbReference>
<evidence type="ECO:0000256" key="6">
    <source>
        <dbReference type="ARBA" id="ARBA00022943"/>
    </source>
</evidence>
<feature type="region of interest" description="Disordered" evidence="11">
    <location>
        <begin position="751"/>
        <end position="792"/>
    </location>
</feature>
<sequence length="1745" mass="190810">MITSRLIMCPRNRKRRLAGSARNTADVRTKTNWCKQRRVTESVDPSLIATRSVLSRLLCLCFLQSDSMEVRKPVLELKDVPPPPLHGAGAGARPSLGPPRTQPGGLSVSVCSRCEASIHLQQSSSDGTGGGFPLFLSQTDTRTAPHPPSLAQSGPGATLRTPASFGTPSAAAGHCHAPCCASLRQLHVCSLCKLAPSGVCHCRGAQQHPFSHGGPSSPSHLCSNSLHLAVGHAPPCAKGARCLQDCWRQVGGSHRRSCPLVFLGARPSFHSTIQPRPKCGKCSLRLCVDPAVKSDVSLFCFQSLQVDSEKVWPNIPPPVPVPVPVAVCNGCGVTGASSDGLLGVRLGKTAQKYGPPESEAPPPIGVFWDIENCAVPSGRSAATVVQRLRERFFQGHREAEFICVCDINKENKAVIQELNNCQVTVAHINATAKNAADDKLRQSLRRFAETHAAPATVIVVSSDVNFASELSDLRHRHGFQVILVHKSQASSALLQHAHLRVPFEEFVSDLPPGMVVRSQPSFSLLFVHHLPTHRDAKAVANRLQRLSNNCGGKVLGVSGGCAVLRFASAEAAERARKRMENEDVLGHRIVVSFSPDGPEEEEERGPPAAAAAASSSSSSVFLPVEKPRSPRRLRRASRSCQGGSLAPERPYSPRRAGHASSCSPVMKPLPQVSCVPASARLLPVILQSHASSCHAILIVLPLVPACAARPLPPSRCRLWRVPAEIFLCLRLSSLPHSCLSPHWESAAVSAATRPATASPQSPTVLPAAGKSAELSQRSRRRDSPGQPFQVSTPSAFSKLSLHQSFSPMMLSQSSWSSRSASPCLSNRSSPLSAPSPSSCADGPAEPFSDGVDVQVTNLDYRMSRKDLQQILRDAFAKHGRVKSVDLSPHTDYQLKARVHMSSLQQAIGAVSLLHRYKIGSKRIHVSLVTGAGNKSLTSLSSEIVSILQDAPANCLPLYKFTETYERKFGHKLVVSDLYRLPEVVCVREQGGGRLVCLLSSTRARQSPLGSAHSHDSSNTASPVLFEELDFPECYAAEFSPLTVAEEGKLEGSVPLEHLITCIPGVTVVTAQNGFKVIKWIHNKPPLPNADPWLQRSKSPVGNPQLIQFSREMVDLMKNQPSCLMPITKFIPAYHHHFAKQCRVSDYGYSKLLELLEAVPHVLQILGLGSKRLLTLTHRAQIKRFTQDLLKLLKFQASKQVVIRDFTQAYHWCFSRNWQVVDYGMCDLMDLLAEIPDTTITVSQQDEDTLISVPKRERTAEEVERTRQFGKEVVDLLRHQPHFRMPFSKFIPTYHHHFGRQCKLSYYGFTKLMELFEAIPDVLLVLECGEERVLALTEVERVKALAAQLVKLLRAQRDSGLPVSQLLSEYNKTFGYSLRLQDYDAATLPALLNKLCHVVKVTVTSSQKVTDASEGKEVQLINRKSLRALTSQLLALMMSLPEDRDHLGVEELRKQYELTYAAPLNPCEYGFISLTELLKSLPYLLQVRATNASGAPVCPDADVRVSLPLQLSEDERDDGGAEERVRLTRLYRFARGVRALLHTYHYNQIFLSEFCGAFSKYTGLEFQPQTYGYKTLEELLAAIPQVVWIKGHGHKKIIVLKNDMRARGSPALSDSPAVAADEPRSADSPASGEMELLCLGSGSPVDLLCAPVPSCLPSPQLRPDPVRLQPRDLIRFEPHPHGPSEREPVLDRQPRSANGRLAPLASGNAPEPSSEKTCVADSPSRRTARNKVKLAANFSFASTLSV</sequence>
<feature type="domain" description="HTH OST-type" evidence="13">
    <location>
        <begin position="1180"/>
        <end position="1255"/>
    </location>
</feature>
<dbReference type="Gene3D" id="3.40.50.1010">
    <property type="entry name" value="5'-nuclease"/>
    <property type="match status" value="1"/>
</dbReference>
<dbReference type="InterPro" id="IPR012677">
    <property type="entry name" value="Nucleotide-bd_a/b_plait_sf"/>
</dbReference>
<evidence type="ECO:0000313" key="15">
    <source>
        <dbReference type="Proteomes" id="UP000830375"/>
    </source>
</evidence>
<evidence type="ECO:0000256" key="4">
    <source>
        <dbReference type="ARBA" id="ARBA00022782"/>
    </source>
</evidence>
<keyword evidence="8" id="KW-0469">Meiosis</keyword>
<dbReference type="Gene3D" id="3.30.70.330">
    <property type="match status" value="2"/>
</dbReference>
<feature type="compositionally biased region" description="Low complexity" evidence="11">
    <location>
        <begin position="751"/>
        <end position="763"/>
    </location>
</feature>
<dbReference type="InterPro" id="IPR045602">
    <property type="entry name" value="MARF1_LOTUS"/>
</dbReference>
<keyword evidence="5 10" id="KW-0694">RNA-binding</keyword>
<dbReference type="InterPro" id="IPR034191">
    <property type="entry name" value="MARF1_RRM2"/>
</dbReference>
<evidence type="ECO:0000259" key="12">
    <source>
        <dbReference type="PROSITE" id="PS50102"/>
    </source>
</evidence>
<evidence type="ECO:0000256" key="2">
    <source>
        <dbReference type="ARBA" id="ARBA00022152"/>
    </source>
</evidence>
<dbReference type="SMART" id="SM00360">
    <property type="entry name" value="RRM"/>
    <property type="match status" value="2"/>
</dbReference>
<dbReference type="Proteomes" id="UP000830375">
    <property type="component" value="Unassembled WGS sequence"/>
</dbReference>
<evidence type="ECO:0000256" key="3">
    <source>
        <dbReference type="ARBA" id="ARBA00022737"/>
    </source>
</evidence>
<feature type="domain" description="HTH OST-type" evidence="13">
    <location>
        <begin position="1104"/>
        <end position="1178"/>
    </location>
</feature>
<dbReference type="InterPro" id="IPR000504">
    <property type="entry name" value="RRM_dom"/>
</dbReference>
<dbReference type="Pfam" id="PF11608">
    <property type="entry name" value="RRM_MARF1"/>
    <property type="match status" value="1"/>
</dbReference>
<dbReference type="Pfam" id="PF12872">
    <property type="entry name" value="OST-HTH"/>
    <property type="match status" value="5"/>
</dbReference>
<dbReference type="PROSITE" id="PS51644">
    <property type="entry name" value="HTH_OST"/>
    <property type="match status" value="6"/>
</dbReference>
<evidence type="ECO:0000256" key="5">
    <source>
        <dbReference type="ARBA" id="ARBA00022884"/>
    </source>
</evidence>
<protein>
    <recommendedName>
        <fullName evidence="2">Meiosis regulator and mRNA stability factor 1</fullName>
    </recommendedName>
    <alternativeName>
        <fullName evidence="9">Limkain-b1</fullName>
    </alternativeName>
</protein>
<dbReference type="CDD" id="cd10910">
    <property type="entry name" value="PIN_limkain_b1_N_like"/>
    <property type="match status" value="1"/>
</dbReference>
<gene>
    <name evidence="14" type="ORF">H4Q32_011606</name>
</gene>
<dbReference type="InterPro" id="IPR025605">
    <property type="entry name" value="OST-HTH/LOTUS_dom"/>
</dbReference>
<name>A0ABQ8MJU6_LABRO</name>
<feature type="domain" description="HTH OST-type" evidence="13">
    <location>
        <begin position="1528"/>
        <end position="1602"/>
    </location>
</feature>
<feature type="compositionally biased region" description="Low complexity" evidence="11">
    <location>
        <begin position="825"/>
        <end position="838"/>
    </location>
</feature>
<dbReference type="InterPro" id="IPR035979">
    <property type="entry name" value="RBD_domain_sf"/>
</dbReference>
<dbReference type="SUPFAM" id="SSF54928">
    <property type="entry name" value="RNA-binding domain, RBD"/>
    <property type="match status" value="2"/>
</dbReference>
<dbReference type="CDD" id="cd09981">
    <property type="entry name" value="LOTUS_5_Limkain_b1"/>
    <property type="match status" value="1"/>
</dbReference>
<dbReference type="CDD" id="cd09980">
    <property type="entry name" value="LOTUS_4_Limkain_b1"/>
    <property type="match status" value="1"/>
</dbReference>
<feature type="region of interest" description="Disordered" evidence="11">
    <location>
        <begin position="589"/>
        <end position="662"/>
    </location>
</feature>
<dbReference type="InterPro" id="IPR034189">
    <property type="entry name" value="MARF1_RRM1"/>
</dbReference>
<reference evidence="14 15" key="1">
    <citation type="submission" date="2022-01" db="EMBL/GenBank/DDBJ databases">
        <title>A high-quality chromosome-level genome assembly of rohu carp, Labeo rohita.</title>
        <authorList>
            <person name="Arick M.A. II"/>
            <person name="Hsu C.-Y."/>
            <person name="Magbanua Z."/>
            <person name="Pechanova O."/>
            <person name="Grover C."/>
            <person name="Miller E."/>
            <person name="Thrash A."/>
            <person name="Ezzel L."/>
            <person name="Alam S."/>
            <person name="Benzie J."/>
            <person name="Hamilton M."/>
            <person name="Karsi A."/>
            <person name="Lawrence M.L."/>
            <person name="Peterson D.G."/>
        </authorList>
    </citation>
    <scope>NUCLEOTIDE SEQUENCE [LARGE SCALE GENOMIC DNA]</scope>
    <source>
        <strain evidence="15">BAU-BD-2019</strain>
        <tissue evidence="14">Blood</tissue>
    </source>
</reference>
<keyword evidence="4" id="KW-0221">Differentiation</keyword>
<comment type="caution">
    <text evidence="14">The sequence shown here is derived from an EMBL/GenBank/DDBJ whole genome shotgun (WGS) entry which is preliminary data.</text>
</comment>
<dbReference type="CDD" id="cd12256">
    <property type="entry name" value="RRM2_LKAP"/>
    <property type="match status" value="1"/>
</dbReference>
<evidence type="ECO:0000256" key="11">
    <source>
        <dbReference type="SAM" id="MobiDB-lite"/>
    </source>
</evidence>